<evidence type="ECO:0000313" key="5">
    <source>
        <dbReference type="Proteomes" id="UP000838100"/>
    </source>
</evidence>
<sequence>MRLPELVEGRLIKRYKRFLADVELLNGEIITAHCPNTGKMTGCAMPGERVWLSISDNPKRKYKHGWVLAEIDHQQVLDNSPARLSLACIHSAFANDLLAEALAEGVVEELAGYSQVVREARYGLENSRIDFLLSAPQRRKCYVEVKSVTLLRENGIGQFPDAVSDRGRKHLRELMAMVAEGYRAVLFYCVQHEGIEVVEPARDIDPSYCQTLLEAMAAGVEVIAYRASITPKAITIDRRLHFNS</sequence>
<dbReference type="Gene3D" id="3.40.1350.60">
    <property type="match status" value="1"/>
</dbReference>
<evidence type="ECO:0000259" key="2">
    <source>
        <dbReference type="Pfam" id="PF03749"/>
    </source>
</evidence>
<comment type="caution">
    <text evidence="4">The sequence shown here is derived from an EMBL/GenBank/DDBJ whole genome shotgun (WGS) entry which is preliminary data.</text>
</comment>
<evidence type="ECO:0000256" key="1">
    <source>
        <dbReference type="HAMAP-Rule" id="MF_00095"/>
    </source>
</evidence>
<dbReference type="HAMAP" id="MF_00095">
    <property type="entry name" value="SfsA"/>
    <property type="match status" value="1"/>
</dbReference>
<dbReference type="Proteomes" id="UP000838100">
    <property type="component" value="Unassembled WGS sequence"/>
</dbReference>
<keyword evidence="5" id="KW-1185">Reference proteome</keyword>
<feature type="domain" description="SfsA N-terminal OB" evidence="3">
    <location>
        <begin position="12"/>
        <end position="76"/>
    </location>
</feature>
<dbReference type="InterPro" id="IPR041465">
    <property type="entry name" value="SfsA_N"/>
</dbReference>
<organism evidence="4 5">
    <name type="scientific">Sinobacterium norvegicum</name>
    <dbReference type="NCBI Taxonomy" id="1641715"/>
    <lineage>
        <taxon>Bacteria</taxon>
        <taxon>Pseudomonadati</taxon>
        <taxon>Pseudomonadota</taxon>
        <taxon>Gammaproteobacteria</taxon>
        <taxon>Cellvibrionales</taxon>
        <taxon>Spongiibacteraceae</taxon>
        <taxon>Sinobacterium</taxon>
    </lineage>
</organism>
<dbReference type="EMBL" id="CAKLPX010000002">
    <property type="protein sequence ID" value="CAH0992257.1"/>
    <property type="molecule type" value="Genomic_DNA"/>
</dbReference>
<dbReference type="CDD" id="cd22359">
    <property type="entry name" value="SfsA-like_bacterial"/>
    <property type="match status" value="1"/>
</dbReference>
<evidence type="ECO:0000259" key="3">
    <source>
        <dbReference type="Pfam" id="PF17746"/>
    </source>
</evidence>
<dbReference type="Gene3D" id="2.40.50.580">
    <property type="match status" value="1"/>
</dbReference>
<accession>A0ABM9AGB8</accession>
<proteinExistence type="inferred from homology"/>
<dbReference type="Pfam" id="PF03749">
    <property type="entry name" value="SfsA"/>
    <property type="match status" value="1"/>
</dbReference>
<dbReference type="InterPro" id="IPR005224">
    <property type="entry name" value="SfsA"/>
</dbReference>
<reference evidence="4" key="1">
    <citation type="submission" date="2021-12" db="EMBL/GenBank/DDBJ databases">
        <authorList>
            <person name="Rodrigo-Torres L."/>
            <person name="Arahal R. D."/>
            <person name="Lucena T."/>
        </authorList>
    </citation>
    <scope>NUCLEOTIDE SEQUENCE</scope>
    <source>
        <strain evidence="4">CECT 8267</strain>
    </source>
</reference>
<gene>
    <name evidence="1 4" type="primary">sfsA</name>
    <name evidence="4" type="ORF">SIN8267_02376</name>
</gene>
<comment type="similarity">
    <text evidence="1">Belongs to the SfsA family.</text>
</comment>
<dbReference type="InterPro" id="IPR040452">
    <property type="entry name" value="SfsA_C"/>
</dbReference>
<name>A0ABM9AGB8_9GAMM</name>
<evidence type="ECO:0000313" key="4">
    <source>
        <dbReference type="EMBL" id="CAH0992257.1"/>
    </source>
</evidence>
<feature type="domain" description="Sugar fermentation stimulation protein C-terminal" evidence="2">
    <location>
        <begin position="93"/>
        <end position="232"/>
    </location>
</feature>
<dbReference type="PANTHER" id="PTHR30545">
    <property type="entry name" value="SUGAR FERMENTATION STIMULATION PROTEIN A"/>
    <property type="match status" value="1"/>
</dbReference>
<dbReference type="Pfam" id="PF17746">
    <property type="entry name" value="SfsA_N"/>
    <property type="match status" value="1"/>
</dbReference>
<dbReference type="PANTHER" id="PTHR30545:SF2">
    <property type="entry name" value="SUGAR FERMENTATION STIMULATION PROTEIN A"/>
    <property type="match status" value="1"/>
</dbReference>
<dbReference type="NCBIfam" id="TIGR00230">
    <property type="entry name" value="sfsA"/>
    <property type="match status" value="1"/>
</dbReference>
<dbReference type="RefSeq" id="WP_237444947.1">
    <property type="nucleotide sequence ID" value="NZ_CAKLPX010000002.1"/>
</dbReference>
<protein>
    <recommendedName>
        <fullName evidence="1">Sugar fermentation stimulation protein homolog</fullName>
    </recommendedName>
</protein>